<comment type="caution">
    <text evidence="2">The sequence shown here is derived from an EMBL/GenBank/DDBJ whole genome shotgun (WGS) entry which is preliminary data.</text>
</comment>
<dbReference type="AlphaFoldDB" id="A0A232FIZ7"/>
<sequence length="104" mass="11659">MEKNERLDQADNMDSQKPVDDDERSVSMPDNRPAKTDTNKQCPATAPLLGIADPIAAMTSLKLLSTRECVTYLKDNIVHFVLKDLNLQALINCLQTLKPYIETI</sequence>
<protein>
    <submittedName>
        <fullName evidence="2">Uncharacterized protein</fullName>
    </submittedName>
</protein>
<name>A0A232FIZ7_9HYME</name>
<keyword evidence="3" id="KW-1185">Reference proteome</keyword>
<proteinExistence type="predicted"/>
<organism evidence="2 3">
    <name type="scientific">Trichomalopsis sarcophagae</name>
    <dbReference type="NCBI Taxonomy" id="543379"/>
    <lineage>
        <taxon>Eukaryota</taxon>
        <taxon>Metazoa</taxon>
        <taxon>Ecdysozoa</taxon>
        <taxon>Arthropoda</taxon>
        <taxon>Hexapoda</taxon>
        <taxon>Insecta</taxon>
        <taxon>Pterygota</taxon>
        <taxon>Neoptera</taxon>
        <taxon>Endopterygota</taxon>
        <taxon>Hymenoptera</taxon>
        <taxon>Apocrita</taxon>
        <taxon>Proctotrupomorpha</taxon>
        <taxon>Chalcidoidea</taxon>
        <taxon>Pteromalidae</taxon>
        <taxon>Pteromalinae</taxon>
        <taxon>Trichomalopsis</taxon>
    </lineage>
</organism>
<reference evidence="2 3" key="1">
    <citation type="journal article" date="2017" name="Curr. Biol.">
        <title>The Evolution of Venom by Co-option of Single-Copy Genes.</title>
        <authorList>
            <person name="Martinson E.O."/>
            <person name="Mrinalini"/>
            <person name="Kelkar Y.D."/>
            <person name="Chang C.H."/>
            <person name="Werren J.H."/>
        </authorList>
    </citation>
    <scope>NUCLEOTIDE SEQUENCE [LARGE SCALE GENOMIC DNA]</scope>
    <source>
        <strain evidence="2 3">Alberta</strain>
        <tissue evidence="2">Whole body</tissue>
    </source>
</reference>
<evidence type="ECO:0000313" key="2">
    <source>
        <dbReference type="EMBL" id="OXU30277.1"/>
    </source>
</evidence>
<evidence type="ECO:0000256" key="1">
    <source>
        <dbReference type="SAM" id="MobiDB-lite"/>
    </source>
</evidence>
<accession>A0A232FIZ7</accession>
<dbReference type="Proteomes" id="UP000215335">
    <property type="component" value="Unassembled WGS sequence"/>
</dbReference>
<gene>
    <name evidence="2" type="ORF">TSAR_003412</name>
</gene>
<feature type="region of interest" description="Disordered" evidence="1">
    <location>
        <begin position="1"/>
        <end position="42"/>
    </location>
</feature>
<evidence type="ECO:0000313" key="3">
    <source>
        <dbReference type="Proteomes" id="UP000215335"/>
    </source>
</evidence>
<dbReference type="EMBL" id="NNAY01000177">
    <property type="protein sequence ID" value="OXU30277.1"/>
    <property type="molecule type" value="Genomic_DNA"/>
</dbReference>